<dbReference type="SMART" id="SM00987">
    <property type="entry name" value="UreE_C"/>
    <property type="match status" value="1"/>
</dbReference>
<keyword evidence="3" id="KW-1185">Reference proteome</keyword>
<dbReference type="InterPro" id="IPR005122">
    <property type="entry name" value="Uracil-DNA_glycosylase-like"/>
</dbReference>
<organism evidence="2 3">
    <name type="scientific">Anaeromassilibacillus senegalensis</name>
    <dbReference type="NCBI Taxonomy" id="1673717"/>
    <lineage>
        <taxon>Bacteria</taxon>
        <taxon>Bacillati</taxon>
        <taxon>Bacillota</taxon>
        <taxon>Clostridia</taxon>
        <taxon>Eubacteriales</taxon>
        <taxon>Acutalibacteraceae</taxon>
        <taxon>Anaeromassilibacillus</taxon>
    </lineage>
</organism>
<dbReference type="InterPro" id="IPR026353">
    <property type="entry name" value="Hypoxan-DNA_Glyclase"/>
</dbReference>
<reference evidence="2 3" key="1">
    <citation type="submission" date="2020-12" db="EMBL/GenBank/DDBJ databases">
        <title>Whole genome sequences of gut porcine anaerobes.</title>
        <authorList>
            <person name="Kubasova T."/>
            <person name="Jahodarova E."/>
            <person name="Rychlik I."/>
        </authorList>
    </citation>
    <scope>NUCLEOTIDE SEQUENCE [LARGE SCALE GENOMIC DNA]</scope>
    <source>
        <strain evidence="2 3">An867</strain>
    </source>
</reference>
<keyword evidence="2" id="KW-0326">Glycosidase</keyword>
<evidence type="ECO:0000313" key="2">
    <source>
        <dbReference type="EMBL" id="MCF2653235.1"/>
    </source>
</evidence>
<dbReference type="Pfam" id="PF03167">
    <property type="entry name" value="UDG"/>
    <property type="match status" value="1"/>
</dbReference>
<proteinExistence type="predicted"/>
<dbReference type="Proteomes" id="UP001299220">
    <property type="component" value="Unassembled WGS sequence"/>
</dbReference>
<dbReference type="SMART" id="SM00986">
    <property type="entry name" value="UDG"/>
    <property type="match status" value="1"/>
</dbReference>
<sequence length="165" mass="18650">MDMPVLHNIPPVFDENSRILILGSFPSVKSREGEFFYHHPRNRFWRVLAAVCGEKTPETIQEKRAFLLEHGIALWDVIASCEITGSSDASIKNAVPNDLRRILKQADIRQIFTNGQTAHRMYQKYLAGETRLPEIALPSTSPANAAWSLERLAEAWRAILPGITK</sequence>
<comment type="caution">
    <text evidence="2">The sequence shown here is derived from an EMBL/GenBank/DDBJ whole genome shotgun (WGS) entry which is preliminary data.</text>
</comment>
<dbReference type="InterPro" id="IPR036895">
    <property type="entry name" value="Uracil-DNA_glycosylase-like_sf"/>
</dbReference>
<dbReference type="GO" id="GO:0033958">
    <property type="term" value="F:DNA-deoxyinosine glycosylase activity"/>
    <property type="evidence" value="ECO:0007669"/>
    <property type="project" value="UniProtKB-EC"/>
</dbReference>
<gene>
    <name evidence="2" type="ORF">JQM67_11545</name>
</gene>
<accession>A0ABS9CSG5</accession>
<dbReference type="NCBIfam" id="TIGR04274">
    <property type="entry name" value="hypoxanDNAglyco"/>
    <property type="match status" value="1"/>
</dbReference>
<keyword evidence="2" id="KW-0378">Hydrolase</keyword>
<protein>
    <submittedName>
        <fullName evidence="2">DNA-deoxyinosine glycosylase</fullName>
        <ecNumber evidence="2">3.2.2.15</ecNumber>
    </submittedName>
</protein>
<dbReference type="Gene3D" id="3.40.470.10">
    <property type="entry name" value="Uracil-DNA glycosylase-like domain"/>
    <property type="match status" value="1"/>
</dbReference>
<dbReference type="EMBL" id="JAFBIT010000003">
    <property type="protein sequence ID" value="MCF2653235.1"/>
    <property type="molecule type" value="Genomic_DNA"/>
</dbReference>
<feature type="domain" description="Uracil-DNA glycosylase-like" evidence="1">
    <location>
        <begin position="10"/>
        <end position="160"/>
    </location>
</feature>
<name>A0ABS9CSG5_9FIRM</name>
<evidence type="ECO:0000313" key="3">
    <source>
        <dbReference type="Proteomes" id="UP001299220"/>
    </source>
</evidence>
<dbReference type="SUPFAM" id="SSF52141">
    <property type="entry name" value="Uracil-DNA glycosylase-like"/>
    <property type="match status" value="1"/>
</dbReference>
<dbReference type="CDD" id="cd10032">
    <property type="entry name" value="UDG-F6_HDG"/>
    <property type="match status" value="1"/>
</dbReference>
<evidence type="ECO:0000259" key="1">
    <source>
        <dbReference type="SMART" id="SM00986"/>
    </source>
</evidence>
<dbReference type="EC" id="3.2.2.15" evidence="2"/>